<dbReference type="InterPro" id="IPR020613">
    <property type="entry name" value="Thiolase_CS"/>
</dbReference>
<dbReference type="NCBIfam" id="NF006086">
    <property type="entry name" value="PRK08235.1"/>
    <property type="match status" value="1"/>
</dbReference>
<dbReference type="NCBIfam" id="TIGR01930">
    <property type="entry name" value="AcCoA-C-Actrans"/>
    <property type="match status" value="1"/>
</dbReference>
<dbReference type="Pfam" id="PF00108">
    <property type="entry name" value="Thiolase_N"/>
    <property type="match status" value="1"/>
</dbReference>
<dbReference type="CDD" id="cd00751">
    <property type="entry name" value="thiolase"/>
    <property type="match status" value="1"/>
</dbReference>
<dbReference type="InterPro" id="IPR002155">
    <property type="entry name" value="Thiolase"/>
</dbReference>
<dbReference type="EC" id="2.3.1.9" evidence="2"/>
<feature type="active site" description="Acyl-thioester intermediate" evidence="6">
    <location>
        <position position="108"/>
    </location>
</feature>
<dbReference type="EMBL" id="LN483074">
    <property type="protein sequence ID" value="CEA01723.1"/>
    <property type="molecule type" value="Genomic_DNA"/>
</dbReference>
<dbReference type="PANTHER" id="PTHR18919:SF107">
    <property type="entry name" value="ACETYL-COA ACETYLTRANSFERASE, CYTOSOLIC"/>
    <property type="match status" value="1"/>
</dbReference>
<dbReference type="InterPro" id="IPR020610">
    <property type="entry name" value="Thiolase_AS"/>
</dbReference>
<dbReference type="PROSITE" id="PS00737">
    <property type="entry name" value="THIOLASE_2"/>
    <property type="match status" value="1"/>
</dbReference>
<dbReference type="Gene3D" id="3.40.47.10">
    <property type="match status" value="2"/>
</dbReference>
<feature type="domain" description="Thiolase C-terminal" evidence="9">
    <location>
        <begin position="294"/>
        <end position="413"/>
    </location>
</feature>
<accession>A0A078M2T3</accession>
<evidence type="ECO:0000256" key="5">
    <source>
        <dbReference type="ARBA" id="ARBA00030755"/>
    </source>
</evidence>
<dbReference type="PROSITE" id="PS00099">
    <property type="entry name" value="THIOLASE_3"/>
    <property type="match status" value="1"/>
</dbReference>
<dbReference type="InterPro" id="IPR020617">
    <property type="entry name" value="Thiolase_C"/>
</dbReference>
<dbReference type="FunFam" id="3.40.47.10:FF:000010">
    <property type="entry name" value="Acetyl-CoA acetyltransferase (Thiolase)"/>
    <property type="match status" value="1"/>
</dbReference>
<feature type="active site" description="Proton acceptor" evidence="6">
    <location>
        <position position="371"/>
    </location>
</feature>
<dbReference type="HOGENOM" id="CLU_031026_0_0_9"/>
<comment type="similarity">
    <text evidence="1 7">Belongs to the thiolase-like superfamily. Thiolase family.</text>
</comment>
<dbReference type="PIRSF" id="PIRSF000429">
    <property type="entry name" value="Ac-CoA_Ac_transf"/>
    <property type="match status" value="1"/>
</dbReference>
<keyword evidence="3 7" id="KW-0808">Transferase</keyword>
<evidence type="ECO:0000256" key="2">
    <source>
        <dbReference type="ARBA" id="ARBA00012705"/>
    </source>
</evidence>
<dbReference type="Pfam" id="PF02803">
    <property type="entry name" value="Thiolase_C"/>
    <property type="match status" value="1"/>
</dbReference>
<dbReference type="InterPro" id="IPR020615">
    <property type="entry name" value="Thiolase_acyl_enz_int_AS"/>
</dbReference>
<evidence type="ECO:0000259" key="9">
    <source>
        <dbReference type="Pfam" id="PF02803"/>
    </source>
</evidence>
<dbReference type="SUPFAM" id="SSF53901">
    <property type="entry name" value="Thiolase-like"/>
    <property type="match status" value="2"/>
</dbReference>
<sequence>MSERSVVLANSIINRQGVGDLGKTVIVDGARTAFGKMGGALSSLTASDLGAAAIKGALHKANVEAKDVGEVIIGTVLQAGQGQIPSRQAATKAGIPWEVKTETINKVCASGLRSVTLADQIIRLGEEEIIVAGGMESMSNAPYYSLNARQGLRMGDATLVDGMIYDGLSCSFSPQRVHMGTYGNSTATKFDLTREAQDEWAVRSHKLAYEAITTGKFAEEIIKVEVPQRKGDPVIVEQDEAVRPTTTVETLANLRPAFDKDGTITAGNAPGVNDGAAALVLMSEERAKAEGRAPLAYIVGHAEVGVAPEDFPQTPGLVINELLQKTDTTIEDIELVEINEAFAVVALVSNQIAGLPADKVNVNGGAVALGHPIGASGARIILTLAYELQRRGGGKGIAAICSGGGQGDAIMIEVPQGGAQ</sequence>
<evidence type="ECO:0000256" key="6">
    <source>
        <dbReference type="PIRSR" id="PIRSR000429-1"/>
    </source>
</evidence>
<dbReference type="InterPro" id="IPR020616">
    <property type="entry name" value="Thiolase_N"/>
</dbReference>
<dbReference type="InterPro" id="IPR016039">
    <property type="entry name" value="Thiolase-like"/>
</dbReference>
<dbReference type="AlphaFoldDB" id="A0A078M2T3"/>
<organism evidence="10">
    <name type="scientific">Metalysinibacillus saudimassiliensis</name>
    <dbReference type="NCBI Taxonomy" id="1461583"/>
    <lineage>
        <taxon>Bacteria</taxon>
        <taxon>Bacillati</taxon>
        <taxon>Bacillota</taxon>
        <taxon>Bacilli</taxon>
        <taxon>Bacillales</taxon>
        <taxon>Caryophanaceae</taxon>
        <taxon>Metalysinibacillus</taxon>
    </lineage>
</organism>
<proteinExistence type="inferred from homology"/>
<evidence type="ECO:0000256" key="4">
    <source>
        <dbReference type="ARBA" id="ARBA00023315"/>
    </source>
</evidence>
<reference evidence="10" key="1">
    <citation type="submission" date="2014-07" db="EMBL/GenBank/DDBJ databases">
        <authorList>
            <person name="Urmite Genomes Urmite Genomes"/>
        </authorList>
    </citation>
    <scope>NUCLEOTIDE SEQUENCE</scope>
    <source>
        <strain evidence="10">13S34_air</strain>
    </source>
</reference>
<dbReference type="PROSITE" id="PS00098">
    <property type="entry name" value="THIOLASE_1"/>
    <property type="match status" value="1"/>
</dbReference>
<evidence type="ECO:0000256" key="3">
    <source>
        <dbReference type="ARBA" id="ARBA00022679"/>
    </source>
</evidence>
<evidence type="ECO:0000313" key="10">
    <source>
        <dbReference type="EMBL" id="CEA01723.1"/>
    </source>
</evidence>
<evidence type="ECO:0000256" key="7">
    <source>
        <dbReference type="RuleBase" id="RU003557"/>
    </source>
</evidence>
<gene>
    <name evidence="10" type="primary">mmgA</name>
    <name evidence="10" type="ORF">BN1050_01004</name>
</gene>
<evidence type="ECO:0000256" key="1">
    <source>
        <dbReference type="ARBA" id="ARBA00010982"/>
    </source>
</evidence>
<feature type="active site" description="Proton acceptor" evidence="6">
    <location>
        <position position="401"/>
    </location>
</feature>
<protein>
    <recommendedName>
        <fullName evidence="2">acetyl-CoA C-acetyltransferase</fullName>
        <ecNumber evidence="2">2.3.1.9</ecNumber>
    </recommendedName>
    <alternativeName>
        <fullName evidence="5">Acetoacetyl-CoA thiolase</fullName>
    </alternativeName>
</protein>
<dbReference type="GO" id="GO:0003985">
    <property type="term" value="F:acetyl-CoA C-acetyltransferase activity"/>
    <property type="evidence" value="ECO:0007669"/>
    <property type="project" value="UniProtKB-EC"/>
</dbReference>
<feature type="domain" description="Thiolase N-terminal" evidence="8">
    <location>
        <begin position="25"/>
        <end position="285"/>
    </location>
</feature>
<dbReference type="PANTHER" id="PTHR18919">
    <property type="entry name" value="ACETYL-COA C-ACYLTRANSFERASE"/>
    <property type="match status" value="1"/>
</dbReference>
<keyword evidence="4 7" id="KW-0012">Acyltransferase</keyword>
<dbReference type="PATRIC" id="fig|1461583.4.peg.965"/>
<evidence type="ECO:0000259" key="8">
    <source>
        <dbReference type="Pfam" id="PF00108"/>
    </source>
</evidence>
<name>A0A078M2T3_9BACL</name>